<reference evidence="1 2" key="1">
    <citation type="journal article" date="2021" name="Commun. Biol.">
        <title>The genome of Shorea leprosula (Dipterocarpaceae) highlights the ecological relevance of drought in aseasonal tropical rainforests.</title>
        <authorList>
            <person name="Ng K.K.S."/>
            <person name="Kobayashi M.J."/>
            <person name="Fawcett J.A."/>
            <person name="Hatakeyama M."/>
            <person name="Paape T."/>
            <person name="Ng C.H."/>
            <person name="Ang C.C."/>
            <person name="Tnah L.H."/>
            <person name="Lee C.T."/>
            <person name="Nishiyama T."/>
            <person name="Sese J."/>
            <person name="O'Brien M.J."/>
            <person name="Copetti D."/>
            <person name="Mohd Noor M.I."/>
            <person name="Ong R.C."/>
            <person name="Putra M."/>
            <person name="Sireger I.Z."/>
            <person name="Indrioko S."/>
            <person name="Kosugi Y."/>
            <person name="Izuno A."/>
            <person name="Isagi Y."/>
            <person name="Lee S.L."/>
            <person name="Shimizu K.K."/>
        </authorList>
    </citation>
    <scope>NUCLEOTIDE SEQUENCE [LARGE SCALE GENOMIC DNA]</scope>
    <source>
        <strain evidence="1">214</strain>
    </source>
</reference>
<name>A0AAV5MWB9_9ROSI</name>
<evidence type="ECO:0000313" key="2">
    <source>
        <dbReference type="Proteomes" id="UP001054252"/>
    </source>
</evidence>
<evidence type="ECO:0000313" key="1">
    <source>
        <dbReference type="EMBL" id="GKV52857.1"/>
    </source>
</evidence>
<protein>
    <submittedName>
        <fullName evidence="1">Uncharacterized protein</fullName>
    </submittedName>
</protein>
<gene>
    <name evidence="1" type="ORF">SLEP1_g59413</name>
</gene>
<dbReference type="EMBL" id="BPVZ01000892">
    <property type="protein sequence ID" value="GKV52857.1"/>
    <property type="molecule type" value="Genomic_DNA"/>
</dbReference>
<keyword evidence="2" id="KW-1185">Reference proteome</keyword>
<dbReference type="Proteomes" id="UP001054252">
    <property type="component" value="Unassembled WGS sequence"/>
</dbReference>
<comment type="caution">
    <text evidence="1">The sequence shown here is derived from an EMBL/GenBank/DDBJ whole genome shotgun (WGS) entry which is preliminary data.</text>
</comment>
<organism evidence="1 2">
    <name type="scientific">Rubroshorea leprosula</name>
    <dbReference type="NCBI Taxonomy" id="152421"/>
    <lineage>
        <taxon>Eukaryota</taxon>
        <taxon>Viridiplantae</taxon>
        <taxon>Streptophyta</taxon>
        <taxon>Embryophyta</taxon>
        <taxon>Tracheophyta</taxon>
        <taxon>Spermatophyta</taxon>
        <taxon>Magnoliopsida</taxon>
        <taxon>eudicotyledons</taxon>
        <taxon>Gunneridae</taxon>
        <taxon>Pentapetalae</taxon>
        <taxon>rosids</taxon>
        <taxon>malvids</taxon>
        <taxon>Malvales</taxon>
        <taxon>Dipterocarpaceae</taxon>
        <taxon>Rubroshorea</taxon>
    </lineage>
</organism>
<accession>A0AAV5MWB9</accession>
<proteinExistence type="predicted"/>
<dbReference type="AlphaFoldDB" id="A0AAV5MWB9"/>
<sequence>MAPALVKGSAREQQISLNLLSMAMLASHMLTNVER</sequence>